<name>A0A401M0K3_9BACE</name>
<keyword evidence="2" id="KW-1185">Reference proteome</keyword>
<dbReference type="EMBL" id="BHWB01000024">
    <property type="protein sequence ID" value="GCB37349.1"/>
    <property type="molecule type" value="Genomic_DNA"/>
</dbReference>
<dbReference type="Proteomes" id="UP000288079">
    <property type="component" value="Unassembled WGS sequence"/>
</dbReference>
<reference evidence="1 2" key="1">
    <citation type="submission" date="2018-10" db="EMBL/GenBank/DDBJ databases">
        <title>Draft Genome Sequence of Bacteroides sp. KCTC 15687.</title>
        <authorList>
            <person name="Yu S.Y."/>
            <person name="Kim J.S."/>
            <person name="Oh B.S."/>
            <person name="Park S.H."/>
            <person name="Kang S.W."/>
            <person name="Park J.E."/>
            <person name="Choi S.H."/>
            <person name="Han K.I."/>
            <person name="Lee K.C."/>
            <person name="Eom M.K."/>
            <person name="Suh M.K."/>
            <person name="Lee D.H."/>
            <person name="Yoon H."/>
            <person name="Kim B."/>
            <person name="Yang S.J."/>
            <person name="Lee J.S."/>
            <person name="Lee J.H."/>
        </authorList>
    </citation>
    <scope>NUCLEOTIDE SEQUENCE [LARGE SCALE GENOMIC DNA]</scope>
    <source>
        <strain evidence="1 2">KCTC 15687</strain>
    </source>
</reference>
<proteinExistence type="predicted"/>
<sequence length="74" mass="8461">MFFLILEFIVISSCNQDNYEMSEEISNIVMSKSHMIASDSLNNKVIVSWVSYVNLEKYSVINTNIVYDSSISVL</sequence>
<gene>
    <name evidence="1" type="ORF">KGMB02408_42940</name>
</gene>
<protein>
    <submittedName>
        <fullName evidence="1">Uncharacterized protein</fullName>
    </submittedName>
</protein>
<accession>A0A401M0K3</accession>
<dbReference type="AlphaFoldDB" id="A0A401M0K3"/>
<evidence type="ECO:0000313" key="1">
    <source>
        <dbReference type="EMBL" id="GCB37349.1"/>
    </source>
</evidence>
<organism evidence="1 2">
    <name type="scientific">Bacteroides faecalis</name>
    <dbReference type="NCBI Taxonomy" id="2447885"/>
    <lineage>
        <taxon>Bacteria</taxon>
        <taxon>Pseudomonadati</taxon>
        <taxon>Bacteroidota</taxon>
        <taxon>Bacteroidia</taxon>
        <taxon>Bacteroidales</taxon>
        <taxon>Bacteroidaceae</taxon>
        <taxon>Bacteroides</taxon>
    </lineage>
</organism>
<evidence type="ECO:0000313" key="2">
    <source>
        <dbReference type="Proteomes" id="UP000288079"/>
    </source>
</evidence>
<comment type="caution">
    <text evidence="1">The sequence shown here is derived from an EMBL/GenBank/DDBJ whole genome shotgun (WGS) entry which is preliminary data.</text>
</comment>